<dbReference type="AlphaFoldDB" id="A0A0G1IDS9"/>
<reference evidence="1 2" key="1">
    <citation type="journal article" date="2015" name="Nature">
        <title>rRNA introns, odd ribosomes, and small enigmatic genomes across a large radiation of phyla.</title>
        <authorList>
            <person name="Brown C.T."/>
            <person name="Hug L.A."/>
            <person name="Thomas B.C."/>
            <person name="Sharon I."/>
            <person name="Castelle C.J."/>
            <person name="Singh A."/>
            <person name="Wilkins M.J."/>
            <person name="Williams K.H."/>
            <person name="Banfield J.F."/>
        </authorList>
    </citation>
    <scope>NUCLEOTIDE SEQUENCE [LARGE SCALE GENOMIC DNA]</scope>
</reference>
<gene>
    <name evidence="1" type="ORF">UW52_C0068G0006</name>
</gene>
<name>A0A0G1IDS9_9BACT</name>
<accession>A0A0G1IDS9</accession>
<dbReference type="Proteomes" id="UP000034521">
    <property type="component" value="Unassembled WGS sequence"/>
</dbReference>
<evidence type="ECO:0000313" key="1">
    <source>
        <dbReference type="EMBL" id="KKT57375.1"/>
    </source>
</evidence>
<protein>
    <submittedName>
        <fullName evidence="1">Uncharacterized protein</fullName>
    </submittedName>
</protein>
<dbReference type="EMBL" id="LCIQ01000068">
    <property type="protein sequence ID" value="KKT57375.1"/>
    <property type="molecule type" value="Genomic_DNA"/>
</dbReference>
<organism evidence="1 2">
    <name type="scientific">Candidatus Gottesmanbacteria bacterium GW2011_GWA1_44_24b</name>
    <dbReference type="NCBI Taxonomy" id="1618437"/>
    <lineage>
        <taxon>Bacteria</taxon>
        <taxon>Candidatus Gottesmaniibacteriota</taxon>
    </lineage>
</organism>
<sequence>MRFAKKISDRYLLHSLHLIVYKGENQEKYGILGCMEF</sequence>
<proteinExistence type="predicted"/>
<evidence type="ECO:0000313" key="2">
    <source>
        <dbReference type="Proteomes" id="UP000034521"/>
    </source>
</evidence>
<comment type="caution">
    <text evidence="1">The sequence shown here is derived from an EMBL/GenBank/DDBJ whole genome shotgun (WGS) entry which is preliminary data.</text>
</comment>